<dbReference type="RefSeq" id="WP_064013920.1">
    <property type="nucleotide sequence ID" value="NZ_CP011387.1"/>
</dbReference>
<dbReference type="PATRIC" id="fig|1182568.3.peg.581"/>
<gene>
    <name evidence="1" type="ORF">SU48_02775</name>
</gene>
<accession>A0A172T742</accession>
<organism evidence="1 2">
    <name type="scientific">Deinococcus puniceus</name>
    <dbReference type="NCBI Taxonomy" id="1182568"/>
    <lineage>
        <taxon>Bacteria</taxon>
        <taxon>Thermotogati</taxon>
        <taxon>Deinococcota</taxon>
        <taxon>Deinococci</taxon>
        <taxon>Deinococcales</taxon>
        <taxon>Deinococcaceae</taxon>
        <taxon>Deinococcus</taxon>
    </lineage>
</organism>
<dbReference type="AlphaFoldDB" id="A0A172T742"/>
<keyword evidence="2" id="KW-1185">Reference proteome</keyword>
<dbReference type="Proteomes" id="UP000077363">
    <property type="component" value="Chromosome"/>
</dbReference>
<proteinExistence type="predicted"/>
<dbReference type="KEGG" id="dpu:SU48_02775"/>
<name>A0A172T742_9DEIO</name>
<protein>
    <submittedName>
        <fullName evidence="1">Uncharacterized protein</fullName>
    </submittedName>
</protein>
<sequence length="260" mass="28468">MLTKQRSIVTYGANMLAAVLGRAALLEQDLLLELSGPGHEPGHLIFQGGRVVYAQYEEQAGQFALEELNRPRPQSTLRLFALDATLAVLAFAAVDGQPSGSEHMDQWQINDRLTHLMTAEFSGVVAARVRSSLVVWHLVDGRIQSKQDLLAAGSFRSVLQLAWQQRQLPTLGPTLGVPPTPAASPAWRTRAAALPDNAVMWALFEHVLQTHLGVAAERVVRLMKTKHGNDSGVQLRESLALQIDRVAGPAEGRQFRHQLS</sequence>
<evidence type="ECO:0000313" key="2">
    <source>
        <dbReference type="Proteomes" id="UP000077363"/>
    </source>
</evidence>
<dbReference type="EMBL" id="CP011387">
    <property type="protein sequence ID" value="ANE42865.1"/>
    <property type="molecule type" value="Genomic_DNA"/>
</dbReference>
<dbReference type="OrthoDB" id="9821122at2"/>
<reference evidence="1 2" key="1">
    <citation type="submission" date="2015-01" db="EMBL/GenBank/DDBJ databases">
        <title>Deinococcus puniceus/DY1/ whole genome sequencing.</title>
        <authorList>
            <person name="Kim M.K."/>
            <person name="Srinivasan S."/>
            <person name="Lee J.-J."/>
        </authorList>
    </citation>
    <scope>NUCLEOTIDE SEQUENCE [LARGE SCALE GENOMIC DNA]</scope>
    <source>
        <strain evidence="1 2">DY1</strain>
    </source>
</reference>
<evidence type="ECO:0000313" key="1">
    <source>
        <dbReference type="EMBL" id="ANE42865.1"/>
    </source>
</evidence>